<evidence type="ECO:0000313" key="7">
    <source>
        <dbReference type="Proteomes" id="UP001491552"/>
    </source>
</evidence>
<evidence type="ECO:0000256" key="1">
    <source>
        <dbReference type="ARBA" id="ARBA00007358"/>
    </source>
</evidence>
<keyword evidence="7" id="KW-1185">Reference proteome</keyword>
<keyword evidence="3" id="KW-0520">NAD</keyword>
<dbReference type="Gene3D" id="3.40.50.1970">
    <property type="match status" value="1"/>
</dbReference>
<dbReference type="GO" id="GO:0004022">
    <property type="term" value="F:alcohol dehydrogenase (NAD+) activity"/>
    <property type="evidence" value="ECO:0007669"/>
    <property type="project" value="UniProtKB-EC"/>
</dbReference>
<keyword evidence="2 6" id="KW-0560">Oxidoreductase</keyword>
<evidence type="ECO:0000313" key="6">
    <source>
        <dbReference type="EMBL" id="MEQ2509731.1"/>
    </source>
</evidence>
<evidence type="ECO:0000256" key="2">
    <source>
        <dbReference type="ARBA" id="ARBA00023002"/>
    </source>
</evidence>
<organism evidence="6 7">
    <name type="scientific">Faecousia intestinalis</name>
    <dbReference type="NCBI Taxonomy" id="3133167"/>
    <lineage>
        <taxon>Bacteria</taxon>
        <taxon>Bacillati</taxon>
        <taxon>Bacillota</taxon>
        <taxon>Clostridia</taxon>
        <taxon>Eubacteriales</taxon>
        <taxon>Oscillospiraceae</taxon>
        <taxon>Faecousia</taxon>
    </lineage>
</organism>
<dbReference type="Proteomes" id="UP001491552">
    <property type="component" value="Unassembled WGS sequence"/>
</dbReference>
<evidence type="ECO:0000259" key="4">
    <source>
        <dbReference type="Pfam" id="PF00465"/>
    </source>
</evidence>
<dbReference type="EMBL" id="JBBMFF010000042">
    <property type="protein sequence ID" value="MEQ2509731.1"/>
    <property type="molecule type" value="Genomic_DNA"/>
</dbReference>
<dbReference type="InterPro" id="IPR056798">
    <property type="entry name" value="ADH_Fe_C"/>
</dbReference>
<feature type="domain" description="Fe-containing alcohol dehydrogenase-like C-terminal" evidence="5">
    <location>
        <begin position="163"/>
        <end position="349"/>
    </location>
</feature>
<dbReference type="EC" id="1.1.1.1" evidence="6"/>
<proteinExistence type="inferred from homology"/>
<dbReference type="PANTHER" id="PTHR11496:SF102">
    <property type="entry name" value="ALCOHOL DEHYDROGENASE 4"/>
    <property type="match status" value="1"/>
</dbReference>
<reference evidence="6 7" key="1">
    <citation type="submission" date="2024-03" db="EMBL/GenBank/DDBJ databases">
        <title>Human intestinal bacterial collection.</title>
        <authorList>
            <person name="Pauvert C."/>
            <person name="Hitch T.C.A."/>
            <person name="Clavel T."/>
        </authorList>
    </citation>
    <scope>NUCLEOTIDE SEQUENCE [LARGE SCALE GENOMIC DNA]</scope>
    <source>
        <strain evidence="6 7">CLA-AA-H192</strain>
    </source>
</reference>
<dbReference type="InterPro" id="IPR001670">
    <property type="entry name" value="ADH_Fe/GldA"/>
</dbReference>
<dbReference type="SUPFAM" id="SSF56796">
    <property type="entry name" value="Dehydroquinate synthase-like"/>
    <property type="match status" value="1"/>
</dbReference>
<dbReference type="PANTHER" id="PTHR11496">
    <property type="entry name" value="ALCOHOL DEHYDROGENASE"/>
    <property type="match status" value="1"/>
</dbReference>
<dbReference type="Gene3D" id="1.20.1090.10">
    <property type="entry name" value="Dehydroquinate synthase-like - alpha domain"/>
    <property type="match status" value="1"/>
</dbReference>
<comment type="similarity">
    <text evidence="1">Belongs to the iron-containing alcohol dehydrogenase family.</text>
</comment>
<dbReference type="InterPro" id="IPR018211">
    <property type="entry name" value="ADH_Fe_CS"/>
</dbReference>
<name>A0ABV1G2V6_9FIRM</name>
<accession>A0ABV1G2V6</accession>
<feature type="domain" description="Alcohol dehydrogenase iron-type/glycerol dehydrogenase GldA" evidence="4">
    <location>
        <begin position="10"/>
        <end position="151"/>
    </location>
</feature>
<dbReference type="Pfam" id="PF00465">
    <property type="entry name" value="Fe-ADH"/>
    <property type="match status" value="1"/>
</dbReference>
<dbReference type="Pfam" id="PF25137">
    <property type="entry name" value="ADH_Fe_C"/>
    <property type="match status" value="1"/>
</dbReference>
<protein>
    <submittedName>
        <fullName evidence="6">Iron-containing alcohol dehydrogenase</fullName>
        <ecNumber evidence="6">1.1.1.1</ecNumber>
    </submittedName>
</protein>
<comment type="caution">
    <text evidence="6">The sequence shown here is derived from an EMBL/GenBank/DDBJ whole genome shotgun (WGS) entry which is preliminary data.</text>
</comment>
<dbReference type="PROSITE" id="PS00913">
    <property type="entry name" value="ADH_IRON_1"/>
    <property type="match status" value="1"/>
</dbReference>
<evidence type="ECO:0000259" key="5">
    <source>
        <dbReference type="Pfam" id="PF25137"/>
    </source>
</evidence>
<evidence type="ECO:0000256" key="3">
    <source>
        <dbReference type="ARBA" id="ARBA00023027"/>
    </source>
</evidence>
<dbReference type="InterPro" id="IPR039697">
    <property type="entry name" value="Alcohol_dehydrogenase_Fe"/>
</dbReference>
<gene>
    <name evidence="6" type="ORF">WMO66_00480</name>
</gene>
<sequence>MQSFVCGTRLCFGADAPAALAGLHAERVLLVTDPYFAENGTAARYAAAFPGAQVEIFSDVAPDPPLSLVAQGVARLQALRPDTVLALGGGSAIDCAKGIAALGGLPVRLVAVPTTSGSGSEVTSFAILTQGGVKHPLVDPALRPELAILDPALLEALPPRLIAESGMDAVSHCVEAAAAREASPVTDALAHSACRTLLRLLPRSFAGETAVRGDVHLAASMAALAFDNAGLGACHALAHALGGRFHVAHGRLCAMLLPHVIAHHAAEDPHPYAALAAACGLPGVRGLTGTIVRLRARLGLPASLTEAGVPREAVLEAETDVLEAALADPCASQAPAPLTRDALQVLLRQVL</sequence>
<dbReference type="RefSeq" id="WP_349134442.1">
    <property type="nucleotide sequence ID" value="NZ_JBBMFF010000042.1"/>
</dbReference>